<dbReference type="EMBL" id="JALLPB020000010">
    <property type="protein sequence ID" value="KAL3826973.1"/>
    <property type="molecule type" value="Genomic_DNA"/>
</dbReference>
<dbReference type="SUPFAM" id="SSF52540">
    <property type="entry name" value="P-loop containing nucleoside triphosphate hydrolases"/>
    <property type="match status" value="1"/>
</dbReference>
<dbReference type="Proteomes" id="UP001530377">
    <property type="component" value="Unassembled WGS sequence"/>
</dbReference>
<evidence type="ECO:0008006" key="3">
    <source>
        <dbReference type="Google" id="ProtNLM"/>
    </source>
</evidence>
<proteinExistence type="predicted"/>
<dbReference type="InterPro" id="IPR027417">
    <property type="entry name" value="P-loop_NTPase"/>
</dbReference>
<evidence type="ECO:0000313" key="2">
    <source>
        <dbReference type="Proteomes" id="UP001530377"/>
    </source>
</evidence>
<comment type="caution">
    <text evidence="1">The sequence shown here is derived from an EMBL/GenBank/DDBJ whole genome shotgun (WGS) entry which is preliminary data.</text>
</comment>
<organism evidence="1 2">
    <name type="scientific">Cyclostephanos tholiformis</name>
    <dbReference type="NCBI Taxonomy" id="382380"/>
    <lineage>
        <taxon>Eukaryota</taxon>
        <taxon>Sar</taxon>
        <taxon>Stramenopiles</taxon>
        <taxon>Ochrophyta</taxon>
        <taxon>Bacillariophyta</taxon>
        <taxon>Coscinodiscophyceae</taxon>
        <taxon>Thalassiosirophycidae</taxon>
        <taxon>Stephanodiscales</taxon>
        <taxon>Stephanodiscaceae</taxon>
        <taxon>Cyclostephanos</taxon>
    </lineage>
</organism>
<reference evidence="1 2" key="1">
    <citation type="submission" date="2024-10" db="EMBL/GenBank/DDBJ databases">
        <title>Updated reference genomes for cyclostephanoid diatoms.</title>
        <authorList>
            <person name="Roberts W.R."/>
            <person name="Alverson A.J."/>
        </authorList>
    </citation>
    <scope>NUCLEOTIDE SEQUENCE [LARGE SCALE GENOMIC DNA]</scope>
    <source>
        <strain evidence="1 2">AJA228-03</strain>
    </source>
</reference>
<sequence length="406" mass="46086">MSSMSSSFDPGSYAYLIVHYHKTGHHLSRQLRDFLVAGTGNDVPPTSDGRDNAFRMRSHEPNTGCPRALFLHPGVVSVQAAPDFFCDPSVLADYLLRNKGDGRDDDYDREGANVGKKRGVKVIHLVRNPFSLAISNWIYHAQYPTPESWVKHVDPCTEEYWSDGDDVGPRTSYRDLIRPTLLSGNHPIMRHDDFDALRDVCKSLYRTSAESKVSGREWSYYAHLRHLDPESALMMATTHMMGQGVTGGDILRMASNIVKLRQVTILEDRARLSRHVLSPLEDRTDRTIQVMTLSMEEFTRDPYVTTMRFLDFALGDSSSRETKERIASEYESSYRDKVNGGDEHMTNDRWITNGKEHVGEDMNIAERKEGLKRFLREDELFGRVLGNIERLIEDALVESGGSGTLH</sequence>
<keyword evidence="2" id="KW-1185">Reference proteome</keyword>
<evidence type="ECO:0000313" key="1">
    <source>
        <dbReference type="EMBL" id="KAL3826973.1"/>
    </source>
</evidence>
<name>A0ABD3SR91_9STRA</name>
<gene>
    <name evidence="1" type="ORF">ACHAXA_000037</name>
</gene>
<protein>
    <recommendedName>
        <fullName evidence="3">Sulfotransferase domain-containing protein</fullName>
    </recommendedName>
</protein>
<dbReference type="AlphaFoldDB" id="A0ABD3SR91"/>
<accession>A0ABD3SR91</accession>